<keyword evidence="3" id="KW-1185">Reference proteome</keyword>
<keyword evidence="1" id="KW-0175">Coiled coil</keyword>
<proteinExistence type="predicted"/>
<accession>A0ABY5HIW9</accession>
<dbReference type="RefSeq" id="WP_304941572.1">
    <property type="nucleotide sequence ID" value="NZ_CP073347.1"/>
</dbReference>
<evidence type="ECO:0000313" key="2">
    <source>
        <dbReference type="EMBL" id="UTW12218.1"/>
    </source>
</evidence>
<reference evidence="2" key="1">
    <citation type="submission" date="2021-04" db="EMBL/GenBank/DDBJ databases">
        <title>Oceanospirillales bacteria with DddD are important DMSP degraders in coastal seawater.</title>
        <authorList>
            <person name="Liu J."/>
        </authorList>
    </citation>
    <scope>NUCLEOTIDE SEQUENCE</scope>
    <source>
        <strain evidence="2">D13-1</strain>
    </source>
</reference>
<evidence type="ECO:0000313" key="3">
    <source>
        <dbReference type="Proteomes" id="UP001058461"/>
    </source>
</evidence>
<protein>
    <submittedName>
        <fullName evidence="2">Uncharacterized protein</fullName>
    </submittedName>
</protein>
<dbReference type="EMBL" id="CP073347">
    <property type="protein sequence ID" value="UTW12218.1"/>
    <property type="molecule type" value="Genomic_DNA"/>
</dbReference>
<sequence>MSPTETGLLILAAILLCVVTTSVTQQIVSRRQQRRERAAQLQEHQRHLNYLADNLPAPFQSAEIRHALATSLSLTLDELQRLAPRTCSAQDRLAQEQHFAEMPLEPALPAGALTRLPDQHSARRVRALLRDLAQLLRLFQDKGELPEDTVELCQRHIKRGYHRVSCDLSILEAQALEARGQLQVAAHQYRSCLGRLRAIRSMQNTALQVQHLQQHLEQLERRLKASQAQSD</sequence>
<dbReference type="Proteomes" id="UP001058461">
    <property type="component" value="Chromosome"/>
</dbReference>
<gene>
    <name evidence="2" type="ORF">KDW95_00555</name>
</gene>
<feature type="coiled-coil region" evidence="1">
    <location>
        <begin position="202"/>
        <end position="229"/>
    </location>
</feature>
<evidence type="ECO:0000256" key="1">
    <source>
        <dbReference type="SAM" id="Coils"/>
    </source>
</evidence>
<organism evidence="2 3">
    <name type="scientific">Marinobacterium rhizophilum</name>
    <dbReference type="NCBI Taxonomy" id="420402"/>
    <lineage>
        <taxon>Bacteria</taxon>
        <taxon>Pseudomonadati</taxon>
        <taxon>Pseudomonadota</taxon>
        <taxon>Gammaproteobacteria</taxon>
        <taxon>Oceanospirillales</taxon>
        <taxon>Oceanospirillaceae</taxon>
        <taxon>Marinobacterium</taxon>
    </lineage>
</organism>
<name>A0ABY5HIW9_9GAMM</name>